<proteinExistence type="predicted"/>
<sequence length="138" mass="15614">MPQFSFAYNIGDIISYEVPSEHCSPCILRGTINSILIVADEAVYMVTSRYAQHPVKEEQIVKPIFSTKSFDVFYPGVEVMVRLKDIGVEIPAYVDSAVISNGRLRYWLTELDGVNSFQVEEACVRLANQSQDNINKFQ</sequence>
<dbReference type="Proteomes" id="UP000240568">
    <property type="component" value="Segment"/>
</dbReference>
<dbReference type="EMBL" id="KY984068">
    <property type="protein sequence ID" value="ARW58784.1"/>
    <property type="molecule type" value="Genomic_DNA"/>
</dbReference>
<protein>
    <submittedName>
        <fullName evidence="1">Uncharacterized protein</fullName>
    </submittedName>
</protein>
<reference evidence="1 2" key="1">
    <citation type="submission" date="2017-04" db="EMBL/GenBank/DDBJ databases">
        <authorList>
            <person name="Afonso C.L."/>
            <person name="Miller P.J."/>
            <person name="Scott M.A."/>
            <person name="Spackman E."/>
            <person name="Goraichik I."/>
            <person name="Dimitrov K.M."/>
            <person name="Suarez D.L."/>
            <person name="Swayne D.E."/>
        </authorList>
    </citation>
    <scope>NUCLEOTIDE SEQUENCE [LARGE SCALE GENOMIC DNA]</scope>
</reference>
<evidence type="ECO:0000313" key="1">
    <source>
        <dbReference type="EMBL" id="ARW58784.1"/>
    </source>
</evidence>
<evidence type="ECO:0000313" key="2">
    <source>
        <dbReference type="Proteomes" id="UP000240568"/>
    </source>
</evidence>
<gene>
    <name evidence="1" type="ORF">Y3_144</name>
</gene>
<keyword evidence="2" id="KW-1185">Reference proteome</keyword>
<name>A0A2H4IB67_9CAUD</name>
<organism evidence="1 2">
    <name type="scientific">Erwinia phage vB_EamM_Y3</name>
    <dbReference type="NCBI Taxonomy" id="1983553"/>
    <lineage>
        <taxon>Viruses</taxon>
        <taxon>Duplodnaviria</taxon>
        <taxon>Heunggongvirae</taxon>
        <taxon>Uroviricota</taxon>
        <taxon>Caudoviricetes</taxon>
        <taxon>Sasquatchvirus</taxon>
        <taxon>Sasquatchvirus Y3</taxon>
    </lineage>
</organism>
<accession>A0A2H4IB67</accession>